<dbReference type="InterPro" id="IPR011050">
    <property type="entry name" value="Pectin_lyase_fold/virulence"/>
</dbReference>
<dbReference type="EMBL" id="JACIER010000012">
    <property type="protein sequence ID" value="MBB4045105.1"/>
    <property type="molecule type" value="Genomic_DNA"/>
</dbReference>
<dbReference type="AlphaFoldDB" id="A0A840D924"/>
<keyword evidence="3" id="KW-1185">Reference proteome</keyword>
<accession>A0A840D924</accession>
<proteinExistence type="predicted"/>
<organism evidence="2 3">
    <name type="scientific">Bacteroides reticulotermitis</name>
    <dbReference type="NCBI Taxonomy" id="1133319"/>
    <lineage>
        <taxon>Bacteria</taxon>
        <taxon>Pseudomonadati</taxon>
        <taxon>Bacteroidota</taxon>
        <taxon>Bacteroidia</taxon>
        <taxon>Bacteroidales</taxon>
        <taxon>Bacteroidaceae</taxon>
        <taxon>Bacteroides</taxon>
    </lineage>
</organism>
<dbReference type="RefSeq" id="WP_052517155.1">
    <property type="nucleotide sequence ID" value="NZ_JACIER010000012.1"/>
</dbReference>
<evidence type="ECO:0008006" key="4">
    <source>
        <dbReference type="Google" id="ProtNLM"/>
    </source>
</evidence>
<feature type="signal peptide" evidence="1">
    <location>
        <begin position="1"/>
        <end position="22"/>
    </location>
</feature>
<reference evidence="2" key="1">
    <citation type="submission" date="2020-08" db="EMBL/GenBank/DDBJ databases">
        <title>Genomic Encyclopedia of Type Strains, Phase IV (KMG-IV): sequencing the most valuable type-strain genomes for metagenomic binning, comparative biology and taxonomic classification.</title>
        <authorList>
            <person name="Goeker M."/>
        </authorList>
    </citation>
    <scope>NUCLEOTIDE SEQUENCE [LARGE SCALE GENOMIC DNA]</scope>
    <source>
        <strain evidence="2">DSM 105720</strain>
    </source>
</reference>
<feature type="chain" id="PRO_5032732818" description="Lipoprotein" evidence="1">
    <location>
        <begin position="23"/>
        <end position="430"/>
    </location>
</feature>
<comment type="caution">
    <text evidence="2">The sequence shown here is derived from an EMBL/GenBank/DDBJ whole genome shotgun (WGS) entry which is preliminary data.</text>
</comment>
<keyword evidence="1" id="KW-0732">Signal</keyword>
<gene>
    <name evidence="2" type="ORF">GGR06_002915</name>
</gene>
<evidence type="ECO:0000256" key="1">
    <source>
        <dbReference type="SAM" id="SignalP"/>
    </source>
</evidence>
<protein>
    <recommendedName>
        <fullName evidence="4">Lipoprotein</fullName>
    </recommendedName>
</protein>
<dbReference type="Proteomes" id="UP000560658">
    <property type="component" value="Unassembled WGS sequence"/>
</dbReference>
<evidence type="ECO:0000313" key="2">
    <source>
        <dbReference type="EMBL" id="MBB4045105.1"/>
    </source>
</evidence>
<dbReference type="PANTHER" id="PTHR41339">
    <property type="entry name" value="LIPL48"/>
    <property type="match status" value="1"/>
</dbReference>
<evidence type="ECO:0000313" key="3">
    <source>
        <dbReference type="Proteomes" id="UP000560658"/>
    </source>
</evidence>
<sequence>MKTFNLKFASMAAIAAMTLCTACSDSDDPEVEIPQENKTEYSSAEFTKVANNNVINHSFASAFTNLYVGTISGGFDAKTLDAAFFETAQYRGAVPTNNDWTAGWTLKNEIGGANESDMQSAEVLQGELKANKTLTANTKYYLSGEYIVNSGITLTIQEGVTLVAKDDDVVDYILIKQGGKINAVGTASKPIVMTSQKKEAGAWGGIHICGYAHTNVVGGKGQSEIGGAPYGGSNDADNSGTLKYIRLEYTGYAFDEEHEANGVSFYGVGNGTTVEYLQAYKGSDDGFEFFGGSVNIKHMVATSCSDDSFDWTEGWNGKGQFLVAYQEAESTLGYDCDCLLECDNNGKNFDATPVACPILSNLTLIGNGGSKQGIRLRAGTKVKLYNTLVTGKGKCLTTETSQTEKALLDGSSVLNYITLATDIECKGDAK</sequence>
<name>A0A840D924_9BACE</name>
<dbReference type="SUPFAM" id="SSF51126">
    <property type="entry name" value="Pectin lyase-like"/>
    <property type="match status" value="1"/>
</dbReference>
<dbReference type="PANTHER" id="PTHR41339:SF1">
    <property type="entry name" value="SECRETED PROTEIN"/>
    <property type="match status" value="1"/>
</dbReference>